<protein>
    <submittedName>
        <fullName evidence="1">Uncharacterized protein</fullName>
    </submittedName>
</protein>
<evidence type="ECO:0000313" key="1">
    <source>
        <dbReference type="EMBL" id="KAK4081474.1"/>
    </source>
</evidence>
<gene>
    <name evidence="1" type="ORF">Purlil1_11652</name>
</gene>
<organism evidence="1 2">
    <name type="scientific">Purpureocillium lilacinum</name>
    <name type="common">Paecilomyces lilacinus</name>
    <dbReference type="NCBI Taxonomy" id="33203"/>
    <lineage>
        <taxon>Eukaryota</taxon>
        <taxon>Fungi</taxon>
        <taxon>Dikarya</taxon>
        <taxon>Ascomycota</taxon>
        <taxon>Pezizomycotina</taxon>
        <taxon>Sordariomycetes</taxon>
        <taxon>Hypocreomycetidae</taxon>
        <taxon>Hypocreales</taxon>
        <taxon>Ophiocordycipitaceae</taxon>
        <taxon>Purpureocillium</taxon>
    </lineage>
</organism>
<name>A0ABR0BJ44_PURLI</name>
<comment type="caution">
    <text evidence="1">The sequence shown here is derived from an EMBL/GenBank/DDBJ whole genome shotgun (WGS) entry which is preliminary data.</text>
</comment>
<accession>A0ABR0BJ44</accession>
<keyword evidence="2" id="KW-1185">Reference proteome</keyword>
<dbReference type="Proteomes" id="UP001287286">
    <property type="component" value="Unassembled WGS sequence"/>
</dbReference>
<evidence type="ECO:0000313" key="2">
    <source>
        <dbReference type="Proteomes" id="UP001287286"/>
    </source>
</evidence>
<dbReference type="EMBL" id="JAWRVI010000073">
    <property type="protein sequence ID" value="KAK4081474.1"/>
    <property type="molecule type" value="Genomic_DNA"/>
</dbReference>
<sequence>MQQRECLPRCGDCPFSRREDRPGTSRGLEPSCKGRSLCRILRHHHRAGALTKALARREIKGKTVPDHDIHPPGRFARDAEMMCVNRLCRALASRHGSKQPDGRPAFVVAIDLQLQPSRPDGLSAAAASLALLGGLGDETAPPIPTTPGTSRLCSFRSSFLWPIGCSIGPVGTGRRVASEAMALRPRPSTDRGCAHQRHPPYHFEFRRQRSLRRGPNHPALAANSTADSTAAPPVELRHLPFPERRVSEHVWRRFKRLALIRSSVALFMSLPIEPSNVSHVDTRLEDAGRACRPRDARPTLGRA</sequence>
<reference evidence="1 2" key="1">
    <citation type="journal article" date="2024" name="Microbiol. Resour. Announc.">
        <title>Genome annotations for the ascomycete fungi Trichoderma harzianum, Trichoderma aggressivum, and Purpureocillium lilacinum.</title>
        <authorList>
            <person name="Beijen E.P.W."/>
            <person name="Ohm R.A."/>
        </authorList>
    </citation>
    <scope>NUCLEOTIDE SEQUENCE [LARGE SCALE GENOMIC DNA]</scope>
    <source>
        <strain evidence="1 2">CBS 150709</strain>
    </source>
</reference>
<proteinExistence type="predicted"/>